<evidence type="ECO:0000259" key="1">
    <source>
        <dbReference type="Pfam" id="PF01890"/>
    </source>
</evidence>
<organism evidence="2 3">
    <name type="scientific">Actinoplanes teichomyceticus</name>
    <dbReference type="NCBI Taxonomy" id="1867"/>
    <lineage>
        <taxon>Bacteria</taxon>
        <taxon>Bacillati</taxon>
        <taxon>Actinomycetota</taxon>
        <taxon>Actinomycetes</taxon>
        <taxon>Micromonosporales</taxon>
        <taxon>Micromonosporaceae</taxon>
        <taxon>Actinoplanes</taxon>
    </lineage>
</organism>
<reference evidence="2 3" key="1">
    <citation type="submission" date="2019-06" db="EMBL/GenBank/DDBJ databases">
        <title>Sequencing the genomes of 1000 actinobacteria strains.</title>
        <authorList>
            <person name="Klenk H.-P."/>
        </authorList>
    </citation>
    <scope>NUCLEOTIDE SEQUENCE [LARGE SCALE GENOMIC DNA]</scope>
    <source>
        <strain evidence="2 3">DSM 43866</strain>
    </source>
</reference>
<name>A0A561W9T3_ACTTI</name>
<dbReference type="Pfam" id="PF01890">
    <property type="entry name" value="CbiG_C"/>
    <property type="match status" value="1"/>
</dbReference>
<dbReference type="RefSeq" id="WP_203723783.1">
    <property type="nucleotide sequence ID" value="NZ_BOMX01000139.1"/>
</dbReference>
<dbReference type="AlphaFoldDB" id="A0A561W9T3"/>
<gene>
    <name evidence="2" type="ORF">FHX34_103136</name>
</gene>
<keyword evidence="3" id="KW-1185">Reference proteome</keyword>
<dbReference type="InterPro" id="IPR052553">
    <property type="entry name" value="CbiG_hydrolase"/>
</dbReference>
<dbReference type="GO" id="GO:0016787">
    <property type="term" value="F:hydrolase activity"/>
    <property type="evidence" value="ECO:0007669"/>
    <property type="project" value="UniProtKB-KW"/>
</dbReference>
<dbReference type="PANTHER" id="PTHR37477:SF1">
    <property type="entry name" value="COBALT-PRECORRIN-5A HYDROLASE"/>
    <property type="match status" value="1"/>
</dbReference>
<dbReference type="InterPro" id="IPR036518">
    <property type="entry name" value="CobE/GbiG_C_sf"/>
</dbReference>
<dbReference type="InterPro" id="IPR002750">
    <property type="entry name" value="CobE/GbiG_C"/>
</dbReference>
<protein>
    <submittedName>
        <fullName evidence="2">Cobalt-precorrin 5A hydrolase</fullName>
    </submittedName>
</protein>
<accession>A0A561W9T3</accession>
<evidence type="ECO:0000313" key="3">
    <source>
        <dbReference type="Proteomes" id="UP000320239"/>
    </source>
</evidence>
<dbReference type="GO" id="GO:0009236">
    <property type="term" value="P:cobalamin biosynthetic process"/>
    <property type="evidence" value="ECO:0007669"/>
    <property type="project" value="InterPro"/>
</dbReference>
<dbReference type="Proteomes" id="UP000320239">
    <property type="component" value="Unassembled WGS sequence"/>
</dbReference>
<feature type="domain" description="CobE/GbiG C-terminal" evidence="1">
    <location>
        <begin position="2"/>
        <end position="120"/>
    </location>
</feature>
<dbReference type="Gene3D" id="3.30.420.180">
    <property type="entry name" value="CobE/GbiG C-terminal domain"/>
    <property type="match status" value="1"/>
</dbReference>
<keyword evidence="2" id="KW-0378">Hydrolase</keyword>
<dbReference type="SUPFAM" id="SSF159664">
    <property type="entry name" value="CobE/GbiG C-terminal domain-like"/>
    <property type="match status" value="1"/>
</dbReference>
<sequence>MIVAGVGARPGTAAAELAAAVTAALAEAGVDPAAVTVLATLDRRAAEPGLRSYARHTGRRLVAFPAARLAGQPVPGRSAVVAAATGTPSVAEAAALLAAGPAARLILPKRILGRVTVALAGTAPG</sequence>
<proteinExistence type="predicted"/>
<dbReference type="PANTHER" id="PTHR37477">
    <property type="entry name" value="COBALT-PRECORRIN-5A HYDROLASE"/>
    <property type="match status" value="1"/>
</dbReference>
<comment type="caution">
    <text evidence="2">The sequence shown here is derived from an EMBL/GenBank/DDBJ whole genome shotgun (WGS) entry which is preliminary data.</text>
</comment>
<evidence type="ECO:0000313" key="2">
    <source>
        <dbReference type="EMBL" id="TWG20608.1"/>
    </source>
</evidence>
<dbReference type="EMBL" id="VIWY01000003">
    <property type="protein sequence ID" value="TWG20608.1"/>
    <property type="molecule type" value="Genomic_DNA"/>
</dbReference>